<accession>A0ABX1FRJ4</accession>
<feature type="compositionally biased region" description="Low complexity" evidence="6">
    <location>
        <begin position="714"/>
        <end position="723"/>
    </location>
</feature>
<feature type="domain" description="Inhibitor I9" evidence="8">
    <location>
        <begin position="22"/>
        <end position="72"/>
    </location>
</feature>
<dbReference type="InterPro" id="IPR015500">
    <property type="entry name" value="Peptidase_S8_subtilisin-rel"/>
</dbReference>
<keyword evidence="3" id="KW-0378">Hydrolase</keyword>
<keyword evidence="4" id="KW-0720">Serine protease</keyword>
<dbReference type="InterPro" id="IPR036852">
    <property type="entry name" value="Peptidase_S8/S53_dom_sf"/>
</dbReference>
<name>A0ABX1FRJ4_9PSEU</name>
<comment type="caution">
    <text evidence="9">The sequence shown here is derived from an EMBL/GenBank/DDBJ whole genome shotgun (WGS) entry which is preliminary data.</text>
</comment>
<evidence type="ECO:0000256" key="2">
    <source>
        <dbReference type="ARBA" id="ARBA00022670"/>
    </source>
</evidence>
<comment type="caution">
    <text evidence="5">Lacks conserved residue(s) required for the propagation of feature annotation.</text>
</comment>
<feature type="region of interest" description="Disordered" evidence="6">
    <location>
        <begin position="701"/>
        <end position="729"/>
    </location>
</feature>
<feature type="domain" description="Peptidase S8/S53" evidence="7">
    <location>
        <begin position="126"/>
        <end position="441"/>
    </location>
</feature>
<dbReference type="PANTHER" id="PTHR43806">
    <property type="entry name" value="PEPTIDASE S8"/>
    <property type="match status" value="1"/>
</dbReference>
<dbReference type="InterPro" id="IPR010259">
    <property type="entry name" value="S8pro/Inhibitor_I9"/>
</dbReference>
<dbReference type="InterPro" id="IPR000209">
    <property type="entry name" value="Peptidase_S8/S53_dom"/>
</dbReference>
<dbReference type="EMBL" id="VSRL01000175">
    <property type="protein sequence ID" value="NKE61444.1"/>
    <property type="molecule type" value="Genomic_DNA"/>
</dbReference>
<keyword evidence="10" id="KW-1185">Reference proteome</keyword>
<evidence type="ECO:0000313" key="9">
    <source>
        <dbReference type="EMBL" id="NKE61444.1"/>
    </source>
</evidence>
<dbReference type="PRINTS" id="PR00723">
    <property type="entry name" value="SUBTILISIN"/>
</dbReference>
<comment type="similarity">
    <text evidence="1 5">Belongs to the peptidase S8 family.</text>
</comment>
<feature type="region of interest" description="Disordered" evidence="6">
    <location>
        <begin position="1"/>
        <end position="20"/>
    </location>
</feature>
<reference evidence="9 10" key="1">
    <citation type="submission" date="2019-08" db="EMBL/GenBank/DDBJ databases">
        <title>Lentzea from Indian Himalayas.</title>
        <authorList>
            <person name="Mandal S."/>
            <person name="Mallick Gupta A."/>
            <person name="Maiti P.K."/>
            <person name="Sarkar J."/>
            <person name="Mandal S."/>
        </authorList>
    </citation>
    <scope>NUCLEOTIDE SEQUENCE [LARGE SCALE GENOMIC DNA]</scope>
    <source>
        <strain evidence="9 10">PSKA42</strain>
    </source>
</reference>
<dbReference type="PROSITE" id="PS00138">
    <property type="entry name" value="SUBTILASE_SER"/>
    <property type="match status" value="1"/>
</dbReference>
<dbReference type="SUPFAM" id="SSF54897">
    <property type="entry name" value="Protease propeptides/inhibitors"/>
    <property type="match status" value="1"/>
</dbReference>
<dbReference type="SUPFAM" id="SSF52743">
    <property type="entry name" value="Subtilisin-like"/>
    <property type="match status" value="1"/>
</dbReference>
<dbReference type="InterPro" id="IPR050131">
    <property type="entry name" value="Peptidase_S8_subtilisin-like"/>
</dbReference>
<keyword evidence="2" id="KW-0645">Protease</keyword>
<evidence type="ECO:0000256" key="6">
    <source>
        <dbReference type="SAM" id="MobiDB-lite"/>
    </source>
</evidence>
<evidence type="ECO:0000256" key="3">
    <source>
        <dbReference type="ARBA" id="ARBA00022801"/>
    </source>
</evidence>
<dbReference type="Pfam" id="PF05922">
    <property type="entry name" value="Inhibitor_I9"/>
    <property type="match status" value="1"/>
</dbReference>
<evidence type="ECO:0000259" key="7">
    <source>
        <dbReference type="Pfam" id="PF00082"/>
    </source>
</evidence>
<organism evidence="9 10">
    <name type="scientific">Lentzea indica</name>
    <dbReference type="NCBI Taxonomy" id="2604800"/>
    <lineage>
        <taxon>Bacteria</taxon>
        <taxon>Bacillati</taxon>
        <taxon>Actinomycetota</taxon>
        <taxon>Actinomycetes</taxon>
        <taxon>Pseudonocardiales</taxon>
        <taxon>Pseudonocardiaceae</taxon>
        <taxon>Lentzea</taxon>
    </lineage>
</organism>
<dbReference type="InterPro" id="IPR023828">
    <property type="entry name" value="Peptidase_S8_Ser-AS"/>
</dbReference>
<dbReference type="Proteomes" id="UP001515943">
    <property type="component" value="Unassembled WGS sequence"/>
</dbReference>
<protein>
    <submittedName>
        <fullName evidence="9">S8 family serine peptidase</fullName>
    </submittedName>
</protein>
<sequence length="729" mass="75222">MSATASDTPRRQSLTKTDQQPLVQLARGAGAEDVKQFSVINGFAASMSPAAQDLLAADPRVRAVVPDRVIKLPSPVKRGGAGTGAPDQRICPSDPAEPLLEPEALQLTHTAFEDRSVPQAQNLATGKGVKVAFLADGIDIDNADFVRPDGSRVIVDYQDFTGEGVNAPTAGGEAFGDASSIAAQGRRTYDLADFAHPASPLPKGCTIRIRGISPGASLVALKVLSDVGGSTSSIVQGVEYAVTVARVDVINESLGAHPVPDNQNDPLSLANRAAVAAGITVTAASGDAGINGTVGAPAGDPQVISVGASTSQRIFAQLRRNMPGFRGGWVSDNVAAISSAGITERAEVIDLVAPGNSGWSVCTPDVEMFASCIDAAGEPSPIREFGGTSQSAPFTAGAAALVIEAYAATHRGVKPSPALIKRILTSTATDQNDPADRQGAGLLNTLQAVLAAQSIQDSHGTSQPKGDNLLVDRTQLSVTAAQGAERTVPLRVTNIGANIQAVKAHNRVLNRTVSDERGSATLDARSPGAATWVDEFGTRRAFVTRTFTVPPGAAHLDASIAFTPPTPRAVTLRLLDPDGRIVGDSSPQDPGGFGHMDVHNPTPGRWTAIFDAIVAANGFRGTVRFGFRTSAYGTIGTVTPAALVLRPDESGTFHVTADIPERAGDLSAAVQLDSSSRDRRLAVPLTLRGLISTKGGKGTFSGVLTGGNGREEGPAQATPLPLRRAARAA</sequence>
<dbReference type="Pfam" id="PF00082">
    <property type="entry name" value="Peptidase_S8"/>
    <property type="match status" value="1"/>
</dbReference>
<dbReference type="PROSITE" id="PS51892">
    <property type="entry name" value="SUBTILASE"/>
    <property type="match status" value="1"/>
</dbReference>
<gene>
    <name evidence="9" type="ORF">FXN61_33660</name>
</gene>
<evidence type="ECO:0000256" key="1">
    <source>
        <dbReference type="ARBA" id="ARBA00011073"/>
    </source>
</evidence>
<evidence type="ECO:0000259" key="8">
    <source>
        <dbReference type="Pfam" id="PF05922"/>
    </source>
</evidence>
<evidence type="ECO:0000256" key="5">
    <source>
        <dbReference type="PROSITE-ProRule" id="PRU01240"/>
    </source>
</evidence>
<evidence type="ECO:0000256" key="4">
    <source>
        <dbReference type="ARBA" id="ARBA00022825"/>
    </source>
</evidence>
<dbReference type="Gene3D" id="3.40.50.200">
    <property type="entry name" value="Peptidase S8/S53 domain"/>
    <property type="match status" value="1"/>
</dbReference>
<dbReference type="PANTHER" id="PTHR43806:SF11">
    <property type="entry name" value="CEREVISIN-RELATED"/>
    <property type="match status" value="1"/>
</dbReference>
<evidence type="ECO:0000313" key="10">
    <source>
        <dbReference type="Proteomes" id="UP001515943"/>
    </source>
</evidence>
<proteinExistence type="inferred from homology"/>